<keyword evidence="1" id="KW-1133">Transmembrane helix</keyword>
<dbReference type="eggNOG" id="COG4632">
    <property type="taxonomic scope" value="Bacteria"/>
</dbReference>
<name>F0T0G4_SYNGF</name>
<organism evidence="3 4">
    <name type="scientific">Syntrophobotulus glycolicus (strain DSM 8271 / FlGlyR)</name>
    <dbReference type="NCBI Taxonomy" id="645991"/>
    <lineage>
        <taxon>Bacteria</taxon>
        <taxon>Bacillati</taxon>
        <taxon>Bacillota</taxon>
        <taxon>Clostridia</taxon>
        <taxon>Eubacteriales</taxon>
        <taxon>Desulfitobacteriaceae</taxon>
        <taxon>Syntrophobotulus</taxon>
    </lineage>
</organism>
<protein>
    <recommendedName>
        <fullName evidence="2">Phosphodiester glycosidase domain-containing protein</fullName>
    </recommendedName>
</protein>
<evidence type="ECO:0000313" key="4">
    <source>
        <dbReference type="Proteomes" id="UP000007488"/>
    </source>
</evidence>
<dbReference type="KEGG" id="sgy:Sgly_3068"/>
<proteinExistence type="predicted"/>
<dbReference type="RefSeq" id="WP_013626108.1">
    <property type="nucleotide sequence ID" value="NC_015172.1"/>
</dbReference>
<dbReference type="PANTHER" id="PTHR40446:SF2">
    <property type="entry name" value="N-ACETYLGLUCOSAMINE-1-PHOSPHODIESTER ALPHA-N-ACETYLGLUCOSAMINIDASE"/>
    <property type="match status" value="1"/>
</dbReference>
<accession>F0T0G4</accession>
<feature type="transmembrane region" description="Helical" evidence="1">
    <location>
        <begin position="7"/>
        <end position="31"/>
    </location>
</feature>
<dbReference type="STRING" id="645991.Sgly_3068"/>
<dbReference type="EMBL" id="CP002547">
    <property type="protein sequence ID" value="ADY57336.1"/>
    <property type="molecule type" value="Genomic_DNA"/>
</dbReference>
<keyword evidence="1" id="KW-0812">Transmembrane</keyword>
<keyword evidence="4" id="KW-1185">Reference proteome</keyword>
<evidence type="ECO:0000259" key="2">
    <source>
        <dbReference type="Pfam" id="PF09992"/>
    </source>
</evidence>
<reference evidence="3 4" key="1">
    <citation type="journal article" date="2011" name="Stand. Genomic Sci.">
        <title>Complete genome sequence of Syntrophobotulus glycolicus type strain (FlGlyR).</title>
        <authorList>
            <person name="Han C."/>
            <person name="Mwirichia R."/>
            <person name="Chertkov O."/>
            <person name="Held B."/>
            <person name="Lapidus A."/>
            <person name="Nolan M."/>
            <person name="Lucas S."/>
            <person name="Hammon N."/>
            <person name="Deshpande S."/>
            <person name="Cheng J.F."/>
            <person name="Tapia R."/>
            <person name="Goodwin L."/>
            <person name="Pitluck S."/>
            <person name="Huntemann M."/>
            <person name="Liolios K."/>
            <person name="Ivanova N."/>
            <person name="Pagani I."/>
            <person name="Mavromatis K."/>
            <person name="Ovchinikova G."/>
            <person name="Pati A."/>
            <person name="Chen A."/>
            <person name="Palaniappan K."/>
            <person name="Land M."/>
            <person name="Hauser L."/>
            <person name="Brambilla E.M."/>
            <person name="Rohde M."/>
            <person name="Spring S."/>
            <person name="Sikorski J."/>
            <person name="Goker M."/>
            <person name="Woyke T."/>
            <person name="Bristow J."/>
            <person name="Eisen J.A."/>
            <person name="Markowitz V."/>
            <person name="Hugenholtz P."/>
            <person name="Kyrpides N.C."/>
            <person name="Klenk H.P."/>
            <person name="Detter J.C."/>
        </authorList>
    </citation>
    <scope>NUCLEOTIDE SEQUENCE [LARGE SCALE GENOMIC DNA]</scope>
    <source>
        <strain evidence="4">DSM 8271 / FlGlyR</strain>
    </source>
</reference>
<dbReference type="PANTHER" id="PTHR40446">
    <property type="entry name" value="N-ACETYLGLUCOSAMINE-1-PHOSPHODIESTER ALPHA-N-ACETYLGLUCOSAMINIDASE"/>
    <property type="match status" value="1"/>
</dbReference>
<dbReference type="HOGENOM" id="CLU_058779_0_0_9"/>
<dbReference type="Proteomes" id="UP000007488">
    <property type="component" value="Chromosome"/>
</dbReference>
<dbReference type="OrthoDB" id="9816453at2"/>
<dbReference type="InterPro" id="IPR018711">
    <property type="entry name" value="NAGPA"/>
</dbReference>
<dbReference type="AlphaFoldDB" id="F0T0G4"/>
<sequence length="322" mass="34711">MKIAKELLFFSLFQLLFCSLLGFVLIIYGPFANIRSTFITTAMTTMHNQHLATIFFKQEQVDQILKDTQFIVSEKENTSDVSATNTGNSITVTEVGGKFKGYLMTIDNPARVKVGSGEIGKNGLILSQLVKKYNAVGGVNAGGFSDFAGAGTGGIPDGICIENYQITYIEDYLAKPSPSTGKYPKMRVIGFNSDNILVIGTFDLNEIKAEGLRDAVSFGPPLIVNGKPMITRGDGGAGIQPRTAIGQKKDGTVLLLVIDGRQLTTLGASYRDLQDILLEHGAYNAANLDGGSSTTMYYNGSVINQPWDMFGERALASAFIVE</sequence>
<evidence type="ECO:0000256" key="1">
    <source>
        <dbReference type="SAM" id="Phobius"/>
    </source>
</evidence>
<dbReference type="Pfam" id="PF09992">
    <property type="entry name" value="NAGPA"/>
    <property type="match status" value="1"/>
</dbReference>
<feature type="domain" description="Phosphodiester glycosidase" evidence="2">
    <location>
        <begin position="133"/>
        <end position="321"/>
    </location>
</feature>
<keyword evidence="1" id="KW-0472">Membrane</keyword>
<reference evidence="4" key="2">
    <citation type="submission" date="2011-02" db="EMBL/GenBank/DDBJ databases">
        <title>The complete genome of Syntrophobotulus glycolicus DSM 8271.</title>
        <authorList>
            <person name="Lucas S."/>
            <person name="Copeland A."/>
            <person name="Lapidus A."/>
            <person name="Bruce D."/>
            <person name="Goodwin L."/>
            <person name="Pitluck S."/>
            <person name="Kyrpides N."/>
            <person name="Mavromatis K."/>
            <person name="Pagani I."/>
            <person name="Ivanova N."/>
            <person name="Mikhailova N."/>
            <person name="Chertkov O."/>
            <person name="Held B."/>
            <person name="Detter J.C."/>
            <person name="Tapia R."/>
            <person name="Han C."/>
            <person name="Land M."/>
            <person name="Hauser L."/>
            <person name="Markowitz V."/>
            <person name="Cheng J.-F."/>
            <person name="Hugenholtz P."/>
            <person name="Woyke T."/>
            <person name="Wu D."/>
            <person name="Spring S."/>
            <person name="Schroeder M."/>
            <person name="Brambilla E."/>
            <person name="Klenk H.-P."/>
            <person name="Eisen J.A."/>
        </authorList>
    </citation>
    <scope>NUCLEOTIDE SEQUENCE [LARGE SCALE GENOMIC DNA]</scope>
    <source>
        <strain evidence="4">DSM 8271 / FlGlyR</strain>
    </source>
</reference>
<evidence type="ECO:0000313" key="3">
    <source>
        <dbReference type="EMBL" id="ADY57336.1"/>
    </source>
</evidence>
<gene>
    <name evidence="3" type="ordered locus">Sgly_3068</name>
</gene>